<proteinExistence type="predicted"/>
<evidence type="ECO:0000259" key="2">
    <source>
        <dbReference type="Pfam" id="PF04734"/>
    </source>
</evidence>
<keyword evidence="4" id="KW-1185">Reference proteome</keyword>
<dbReference type="EMBL" id="BAABJX010000068">
    <property type="protein sequence ID" value="GAA4851686.1"/>
    <property type="molecule type" value="Genomic_DNA"/>
</dbReference>
<dbReference type="Pfam" id="PF04734">
    <property type="entry name" value="Ceramidase_alk"/>
    <property type="match status" value="1"/>
</dbReference>
<evidence type="ECO:0000256" key="1">
    <source>
        <dbReference type="SAM" id="Phobius"/>
    </source>
</evidence>
<protein>
    <recommendedName>
        <fullName evidence="2">Neutral/alkaline non-lysosomal ceramidase N-terminal domain-containing protein</fullName>
    </recommendedName>
</protein>
<name>A0ABP9DQB8_9BACT</name>
<reference evidence="4" key="1">
    <citation type="journal article" date="2019" name="Int. J. Syst. Evol. Microbiol.">
        <title>The Global Catalogue of Microorganisms (GCM) 10K type strain sequencing project: providing services to taxonomists for standard genome sequencing and annotation.</title>
        <authorList>
            <consortium name="The Broad Institute Genomics Platform"/>
            <consortium name="The Broad Institute Genome Sequencing Center for Infectious Disease"/>
            <person name="Wu L."/>
            <person name="Ma J."/>
        </authorList>
    </citation>
    <scope>NUCLEOTIDE SEQUENCE [LARGE SCALE GENOMIC DNA]</scope>
    <source>
        <strain evidence="4">JCM 18326</strain>
    </source>
</reference>
<keyword evidence="1" id="KW-1133">Transmembrane helix</keyword>
<organism evidence="3 4">
    <name type="scientific">Algivirga pacifica</name>
    <dbReference type="NCBI Taxonomy" id="1162670"/>
    <lineage>
        <taxon>Bacteria</taxon>
        <taxon>Pseudomonadati</taxon>
        <taxon>Bacteroidota</taxon>
        <taxon>Cytophagia</taxon>
        <taxon>Cytophagales</taxon>
        <taxon>Flammeovirgaceae</taxon>
        <taxon>Algivirga</taxon>
    </lineage>
</organism>
<evidence type="ECO:0000313" key="3">
    <source>
        <dbReference type="EMBL" id="GAA4851686.1"/>
    </source>
</evidence>
<comment type="caution">
    <text evidence="3">The sequence shown here is derived from an EMBL/GenBank/DDBJ whole genome shotgun (WGS) entry which is preliminary data.</text>
</comment>
<keyword evidence="1" id="KW-0812">Transmembrane</keyword>
<accession>A0ABP9DQB8</accession>
<keyword evidence="1" id="KW-0472">Membrane</keyword>
<evidence type="ECO:0000313" key="4">
    <source>
        <dbReference type="Proteomes" id="UP001500298"/>
    </source>
</evidence>
<dbReference type="Proteomes" id="UP001500298">
    <property type="component" value="Unassembled WGS sequence"/>
</dbReference>
<feature type="domain" description="Neutral/alkaline non-lysosomal ceramidase N-terminal" evidence="2">
    <location>
        <begin position="81"/>
        <end position="286"/>
    </location>
</feature>
<gene>
    <name evidence="3" type="ORF">GCM10023331_40330</name>
</gene>
<dbReference type="InterPro" id="IPR031329">
    <property type="entry name" value="NEUT/ALK_ceramidase_N"/>
</dbReference>
<feature type="transmembrane region" description="Helical" evidence="1">
    <location>
        <begin position="12"/>
        <end position="30"/>
    </location>
</feature>
<sequence length="457" mass="50948">MLEMKLFLKRLFKITGVALLVLIILGFLLVDFIDRTPLKQLTAYQETMQSLEDSTYTVLQGDNPIKAGWAAVNITPNYPAPLAGYGIRKEFSEVNDSLFVRAVVFEKDKKVYAMVSYDLMVVPKVAIEKITGKLPFLAPHHLYLSATHTHSGYGGWEGTFLGQVITGFANETTIEMLSKATQTALEKAYASRKAISMEYGTITAPQYVNNRLSKGKKDDGLRFVRLRPAQGPSAIITTYAAHPTNINKKLQILSGDYPGILMAQLESSPSIDFALFAAGMVGSHSPNYNIGGKDIPRAKKIGEGLANLLIEQMDSVAIPSKSSGIGMIHFPVHVHEAQFRIDQDLRIRHTVFNLLTGGLTPKVSAFQVGDLFFMGMPCDFSGEIYLDHSIEKIAQDKGLFPIVTSFNGEYIGYIIPDKYYDTVKKHETREMNWFGPYQEEYFVSIMEKILSKWPSTQ</sequence>